<dbReference type="PANTHER" id="PTHR16222:SF26">
    <property type="entry name" value="ADP-RIBOSYLHYDROLASE ARH1"/>
    <property type="match status" value="1"/>
</dbReference>
<gene>
    <name evidence="3" type="ORF">CPAV1605_627</name>
</gene>
<evidence type="ECO:0000256" key="1">
    <source>
        <dbReference type="ARBA" id="ARBA00010702"/>
    </source>
</evidence>
<reference evidence="3" key="1">
    <citation type="submission" date="2019-09" db="EMBL/GenBank/DDBJ databases">
        <authorList>
            <person name="Needham M D."/>
        </authorList>
    </citation>
    <scope>NUCLEOTIDE SEQUENCE</scope>
</reference>
<dbReference type="GO" id="GO:0016787">
    <property type="term" value="F:hydrolase activity"/>
    <property type="evidence" value="ECO:0007669"/>
    <property type="project" value="UniProtKB-KW"/>
</dbReference>
<sequence>MSLDKFKACLLLASFGDTLGFNNGMWEFNYGLDNPGPEITMTILWEFVSLGGINHINLKRWDASDDTILQIATAKALINNFSNMKQLKQNFIEEYVNVLEELKKNKRAAGINTIKTIEILKKEKNSDKIIYDIKAGGNGSSMRTMAIGLAFNGKKNREKLIEAAINCSIITHNNSLAYLGSIVTALFVAYGMEGIHPLKWCDKLVKLFDSELIDKIIDKNFPQLNPEYKKNKDNFIDKWRFYLEDFQTRDRGEFFNPLARIEYYAKNFSPQINVKGKKDYSKIGASGLDSVIIAYDSLLFSLIIGNNEERKLERIATKFEKIKDLNNTFLSWETLVIYSMLHVGDNDTTGTIAASWYGAYQGFKGVPKNNIQNLEFEHQIKNVSQNLYEKFK</sequence>
<keyword evidence="2 3" id="KW-0378">Hydrolase</keyword>
<protein>
    <submittedName>
        <fullName evidence="3">ADP-ribosylglycohydrolase</fullName>
    </submittedName>
</protein>
<name>A0A5E8CLR9_9ZZZZ</name>
<dbReference type="SUPFAM" id="SSF101478">
    <property type="entry name" value="ADP-ribosylglycohydrolase"/>
    <property type="match status" value="1"/>
</dbReference>
<dbReference type="InterPro" id="IPR050792">
    <property type="entry name" value="ADP-ribosylglycohydrolase"/>
</dbReference>
<proteinExistence type="inferred from homology"/>
<dbReference type="Pfam" id="PF03747">
    <property type="entry name" value="ADP_ribosyl_GH"/>
    <property type="match status" value="1"/>
</dbReference>
<dbReference type="AlphaFoldDB" id="A0A5E8CLR9"/>
<dbReference type="EMBL" id="CABVLZ010000002">
    <property type="protein sequence ID" value="VVU94902.1"/>
    <property type="molecule type" value="Genomic_DNA"/>
</dbReference>
<dbReference type="PANTHER" id="PTHR16222">
    <property type="entry name" value="ADP-RIBOSYLGLYCOHYDROLASE"/>
    <property type="match status" value="1"/>
</dbReference>
<accession>A0A5E8CLR9</accession>
<dbReference type="Gene3D" id="1.10.4080.10">
    <property type="entry name" value="ADP-ribosylation/Crystallin J1"/>
    <property type="match status" value="1"/>
</dbReference>
<organism evidence="3">
    <name type="scientific">seawater metagenome</name>
    <dbReference type="NCBI Taxonomy" id="1561972"/>
    <lineage>
        <taxon>unclassified sequences</taxon>
        <taxon>metagenomes</taxon>
        <taxon>ecological metagenomes</taxon>
    </lineage>
</organism>
<evidence type="ECO:0000313" key="3">
    <source>
        <dbReference type="EMBL" id="VVU94902.1"/>
    </source>
</evidence>
<dbReference type="InterPro" id="IPR005502">
    <property type="entry name" value="Ribosyl_crysJ1"/>
</dbReference>
<comment type="similarity">
    <text evidence="1">Belongs to the ADP-ribosylglycohydrolase family.</text>
</comment>
<evidence type="ECO:0000256" key="2">
    <source>
        <dbReference type="ARBA" id="ARBA00022801"/>
    </source>
</evidence>
<dbReference type="InterPro" id="IPR036705">
    <property type="entry name" value="Ribosyl_crysJ1_sf"/>
</dbReference>